<sequence length="1000" mass="111420">MCDRKSIPIIAALKGGERVFTNLLFKMNLQYFSKIGFVPGEEPIKDALKDDLLMQQILEASSAIALLSIKKSLANTPLTEVDRQIYYEAIHAKCRSEFGYYDVEEAAQIEKVNSKPNVGFGVESEKMTIATDASEPVMGAVTDSAGEAVDVCVSKAIAIVDQAGKTSGWYKQIVAKVDAINGNMRLYPRGTYEPALKKLKNAGFPYAGEHPHPRSYLTAQGKTMFDSKIPNQCVKFRDAYIDDSGYVWAEYKTIDTDMGRQVQTMIDEGLPIGFSNRMTGVMVPINLHGKTVKVPKSLDIKTWDVLLNPAESESYHSPIALTDSAICEILDSLKEEETLNFFTMTLSALKDWKKQNPGHVDMAVCDAAIESKEKEQTLTDELEKLRLEKQKRDQQEEANRKKKEAQKALVDAVNELSYDKQVKDGLLQKGAAITDASEVASFIDTEKAFVDAIQIDRRKQSLGISSGRAAIVNQEVQVGAEGQPWKPIMDNLMAAFDDRLRSTERNFHVDTEMRKANTEILDRVMAKMERDNHEQYRRHMQDLTDSAQSIENGAITDSAMSSTGDFAQAALISRAFMYQVWQDLKFAQLAMAEPFSGSTYKIPVEFQGHDLYTQDDFVTGEYEGIITEGVETFFLEFAAEWFKRGTLLSKEALTELQSGPMNYDSLARNLANLAARFQRVKDQKLGLEMIHVSDEYNAKTVTNEKVEVAEFTKASGNVPSGSNVAFIATMLCGNPSGTVTKQVLPIVRPRTKVWLDQFGRKQSAIVNDIVVKVGSTVLQRGTWDPIKKLINNGDYAIDFENAKAYFTESSGVSESKLPTLTYAYATNVSFFDLTVPTSYNGRSSLYYNKLLEQLDYEKAYMGSAPRYVTPDFALGSLNAMVNLKNAELFYKWASPEGTNLLKGKMWFADRNGLDIGEMNTPWAAGDQRILLGKVNATRLGIGSPMAIEGPEAYYDPKTTRITSARQYFATEQVAIATPLVIDDAGNTYNPPYRTIKLFNS</sequence>
<reference evidence="2 3" key="1">
    <citation type="submission" date="2018-02" db="EMBL/GenBank/DDBJ databases">
        <title>Comparative analysis of genomes of three Brevibacillus laterosporus strains producers of potent antimicrobials isolated from silage.</title>
        <authorList>
            <person name="Kojic M."/>
            <person name="Miljkovic M."/>
            <person name="Studholme D."/>
            <person name="Filipic B."/>
        </authorList>
    </citation>
    <scope>NUCLEOTIDE SEQUENCE [LARGE SCALE GENOMIC DNA]</scope>
    <source>
        <strain evidence="2 3">BGSP11</strain>
    </source>
</reference>
<dbReference type="Proteomes" id="UP000239759">
    <property type="component" value="Unassembled WGS sequence"/>
</dbReference>
<organism evidence="2 3">
    <name type="scientific">Brevibacillus laterosporus</name>
    <name type="common">Bacillus laterosporus</name>
    <dbReference type="NCBI Taxonomy" id="1465"/>
    <lineage>
        <taxon>Bacteria</taxon>
        <taxon>Bacillati</taxon>
        <taxon>Bacillota</taxon>
        <taxon>Bacilli</taxon>
        <taxon>Bacillales</taxon>
        <taxon>Paenibacillaceae</taxon>
        <taxon>Brevibacillus</taxon>
    </lineage>
</organism>
<accession>A0AAP8U6N7</accession>
<evidence type="ECO:0000313" key="3">
    <source>
        <dbReference type="Proteomes" id="UP000239759"/>
    </source>
</evidence>
<proteinExistence type="predicted"/>
<gene>
    <name evidence="2" type="ORF">C4A77_04575</name>
</gene>
<protein>
    <submittedName>
        <fullName evidence="2">Uncharacterized protein</fullName>
    </submittedName>
</protein>
<keyword evidence="1" id="KW-0175">Coiled coil</keyword>
<dbReference type="AlphaFoldDB" id="A0AAP8U6N7"/>
<dbReference type="EMBL" id="PRKQ01000003">
    <property type="protein sequence ID" value="PPB10948.1"/>
    <property type="molecule type" value="Genomic_DNA"/>
</dbReference>
<evidence type="ECO:0000313" key="2">
    <source>
        <dbReference type="EMBL" id="PPB10948.1"/>
    </source>
</evidence>
<name>A0AAP8U6N7_BRELA</name>
<feature type="coiled-coil region" evidence="1">
    <location>
        <begin position="368"/>
        <end position="415"/>
    </location>
</feature>
<evidence type="ECO:0000256" key="1">
    <source>
        <dbReference type="SAM" id="Coils"/>
    </source>
</evidence>
<comment type="caution">
    <text evidence="2">The sequence shown here is derived from an EMBL/GenBank/DDBJ whole genome shotgun (WGS) entry which is preliminary data.</text>
</comment>